<dbReference type="SUPFAM" id="SSF53335">
    <property type="entry name" value="S-adenosyl-L-methionine-dependent methyltransferases"/>
    <property type="match status" value="1"/>
</dbReference>
<sequence length="222" mass="25150">MNISNKKGASIYTPLTLKMYDAWVLKVSNSHVWRCDTESILLRHFQISMGRKHLDIGVGTGYYIAKTKEASSNITLLDLNPNSLAAASKRIGVNRINHVLQHDIYMPLPDSEKGQYDTVSMYYLLHCLRGNMHEKALVIKHASQALTDSGTLHGATILGKDVEHNWLGRYLMNIYNKKGIFCNYADSYDDLKEVLDRYFKDVTIKQYGTVAVFTATNKKQGN</sequence>
<dbReference type="PIRSF" id="PIRSF011491">
    <property type="entry name" value="Mtase_YbcY_prd"/>
    <property type="match status" value="1"/>
</dbReference>
<dbReference type="RefSeq" id="WP_149616180.1">
    <property type="nucleotide sequence ID" value="NZ_CAWPFF010000081.1"/>
</dbReference>
<keyword evidence="2" id="KW-0808">Transferase</keyword>
<organism evidence="2 3">
    <name type="scientific">Photorhabdus heterorhabditis</name>
    <dbReference type="NCBI Taxonomy" id="880156"/>
    <lineage>
        <taxon>Bacteria</taxon>
        <taxon>Pseudomonadati</taxon>
        <taxon>Pseudomonadota</taxon>
        <taxon>Gammaproteobacteria</taxon>
        <taxon>Enterobacterales</taxon>
        <taxon>Morganellaceae</taxon>
        <taxon>Photorhabdus</taxon>
    </lineage>
</organism>
<protein>
    <submittedName>
        <fullName evidence="2">Class I SAM-dependent methyltransferase</fullName>
    </submittedName>
</protein>
<dbReference type="InterPro" id="IPR029063">
    <property type="entry name" value="SAM-dependent_MTases_sf"/>
</dbReference>
<feature type="domain" description="Methyltransferase type 12" evidence="1">
    <location>
        <begin position="54"/>
        <end position="152"/>
    </location>
</feature>
<evidence type="ECO:0000313" key="2">
    <source>
        <dbReference type="EMBL" id="KAA1195173.1"/>
    </source>
</evidence>
<accession>A0A5B0X7C1</accession>
<dbReference type="InterPro" id="IPR016584">
    <property type="entry name" value="MeTrfase_VrtF"/>
</dbReference>
<comment type="caution">
    <text evidence="2">The sequence shown here is derived from an EMBL/GenBank/DDBJ whole genome shotgun (WGS) entry which is preliminary data.</text>
</comment>
<reference evidence="2 3" key="1">
    <citation type="submission" date="2019-09" db="EMBL/GenBank/DDBJ databases">
        <title>Whole genome sequence of Photorhabdus heterorhabditis strain ETL (Enterobacteriales: Enterobacteriaceae) a bacterial symbiont of Heterorhabditis zealandica strain ETL (Rhabditida: Heterorhabditidae).</title>
        <authorList>
            <person name="Lulamba T.E."/>
            <person name="Serepa-Dlamini M.H."/>
        </authorList>
    </citation>
    <scope>NUCLEOTIDE SEQUENCE [LARGE SCALE GENOMIC DNA]</scope>
    <source>
        <strain evidence="2 3">ETL</strain>
    </source>
</reference>
<dbReference type="GO" id="GO:0032259">
    <property type="term" value="P:methylation"/>
    <property type="evidence" value="ECO:0007669"/>
    <property type="project" value="UniProtKB-KW"/>
</dbReference>
<dbReference type="Pfam" id="PF08242">
    <property type="entry name" value="Methyltransf_12"/>
    <property type="match status" value="1"/>
</dbReference>
<dbReference type="InterPro" id="IPR013217">
    <property type="entry name" value="Methyltransf_12"/>
</dbReference>
<name>A0A5B0X7C1_9GAMM</name>
<dbReference type="GO" id="GO:0008168">
    <property type="term" value="F:methyltransferase activity"/>
    <property type="evidence" value="ECO:0007669"/>
    <property type="project" value="UniProtKB-KW"/>
</dbReference>
<dbReference type="CDD" id="cd02440">
    <property type="entry name" value="AdoMet_MTases"/>
    <property type="match status" value="1"/>
</dbReference>
<gene>
    <name evidence="2" type="ORF">F0L16_03915</name>
</gene>
<dbReference type="Proteomes" id="UP000322184">
    <property type="component" value="Unassembled WGS sequence"/>
</dbReference>
<dbReference type="AlphaFoldDB" id="A0A5B0X7C1"/>
<evidence type="ECO:0000259" key="1">
    <source>
        <dbReference type="Pfam" id="PF08242"/>
    </source>
</evidence>
<proteinExistence type="predicted"/>
<dbReference type="Gene3D" id="3.40.50.150">
    <property type="entry name" value="Vaccinia Virus protein VP39"/>
    <property type="match status" value="1"/>
</dbReference>
<dbReference type="EMBL" id="VTUW01000004">
    <property type="protein sequence ID" value="KAA1195173.1"/>
    <property type="molecule type" value="Genomic_DNA"/>
</dbReference>
<keyword evidence="2" id="KW-0489">Methyltransferase</keyword>
<evidence type="ECO:0000313" key="3">
    <source>
        <dbReference type="Proteomes" id="UP000322184"/>
    </source>
</evidence>